<evidence type="ECO:0000313" key="3">
    <source>
        <dbReference type="EMBL" id="WDZ50067.1"/>
    </source>
</evidence>
<accession>N9Q9U7</accession>
<evidence type="ECO:0000313" key="5">
    <source>
        <dbReference type="Proteomes" id="UP000013173"/>
    </source>
</evidence>
<gene>
    <name evidence="2" type="ORF">F892_02462</name>
    <name evidence="1" type="ORF">F971_00249</name>
    <name evidence="3" type="ORF">LF296_12110</name>
</gene>
<dbReference type="Proteomes" id="UP001199528">
    <property type="component" value="Chromosome"/>
</dbReference>
<name>N9Q9U7_9GAMM</name>
<dbReference type="KEGG" id="aviv:LF296_12110"/>
<dbReference type="OrthoDB" id="6693781at2"/>
<evidence type="ECO:0000313" key="4">
    <source>
        <dbReference type="Proteomes" id="UP000013049"/>
    </source>
</evidence>
<dbReference type="AlphaFoldDB" id="N9Q9U7"/>
<dbReference type="GeneID" id="303683775"/>
<protein>
    <submittedName>
        <fullName evidence="2">Uncharacterized protein</fullName>
    </submittedName>
</protein>
<accession>N8WBT1</accession>
<dbReference type="RefSeq" id="WP_004770538.1">
    <property type="nucleotide sequence ID" value="NZ_BMDR01000004.1"/>
</dbReference>
<reference evidence="2 5" key="1">
    <citation type="submission" date="2013-02" db="EMBL/GenBank/DDBJ databases">
        <title>The Genome Sequence of Acinetobacter sp. NIPH 2168.</title>
        <authorList>
            <consortium name="The Broad Institute Genome Sequencing Platform"/>
            <consortium name="The Broad Institute Genome Sequencing Center for Infectious Disease"/>
            <person name="Cerqueira G."/>
            <person name="Feldgarden M."/>
            <person name="Courvalin P."/>
            <person name="Perichon B."/>
            <person name="Grillot-Courvalin C."/>
            <person name="Clermont D."/>
            <person name="Rocha E."/>
            <person name="Yoon E.-J."/>
            <person name="Nemec A."/>
            <person name="Walker B."/>
            <person name="Young S.K."/>
            <person name="Zeng Q."/>
            <person name="Gargeya S."/>
            <person name="Fitzgerald M."/>
            <person name="Haas B."/>
            <person name="Abouelleil A."/>
            <person name="Alvarado L."/>
            <person name="Arachchi H.M."/>
            <person name="Berlin A.M."/>
            <person name="Chapman S.B."/>
            <person name="Dewar J."/>
            <person name="Goldberg J."/>
            <person name="Griggs A."/>
            <person name="Gujja S."/>
            <person name="Hansen M."/>
            <person name="Howarth C."/>
            <person name="Imamovic A."/>
            <person name="Larimer J."/>
            <person name="McCowan C."/>
            <person name="Murphy C."/>
            <person name="Neiman D."/>
            <person name="Pearson M."/>
            <person name="Priest M."/>
            <person name="Roberts A."/>
            <person name="Saif S."/>
            <person name="Shea T."/>
            <person name="Sisk P."/>
            <person name="Sykes S."/>
            <person name="Wortman J."/>
            <person name="Nusbaum C."/>
            <person name="Birren B."/>
        </authorList>
    </citation>
    <scope>NUCLEOTIDE SEQUENCE [LARGE SCALE GENOMIC DNA]</scope>
    <source>
        <strain evidence="2 5">NIPH 2168</strain>
    </source>
</reference>
<proteinExistence type="predicted"/>
<dbReference type="PATRIC" id="fig|1217706.3.peg.2395"/>
<evidence type="ECO:0000313" key="1">
    <source>
        <dbReference type="EMBL" id="ENU94348.1"/>
    </source>
</evidence>
<dbReference type="EMBL" id="APRW01000009">
    <property type="protein sequence ID" value="ENX23215.1"/>
    <property type="molecule type" value="Genomic_DNA"/>
</dbReference>
<reference evidence="3" key="4">
    <citation type="submission" date="2023-02" db="EMBL/GenBank/DDBJ databases">
        <authorList>
            <person name="Huang Y."/>
            <person name="Zhang Y."/>
            <person name="Zhang T."/>
            <person name="Wang J."/>
        </authorList>
    </citation>
    <scope>NUCLEOTIDE SEQUENCE</scope>
    <source>
        <strain evidence="3">KJ-1</strain>
    </source>
</reference>
<dbReference type="eggNOG" id="ENOG5031RQ7">
    <property type="taxonomic scope" value="Bacteria"/>
</dbReference>
<dbReference type="Proteomes" id="UP000013049">
    <property type="component" value="Unassembled WGS sequence"/>
</dbReference>
<reference evidence="1 4" key="2">
    <citation type="submission" date="2013-02" db="EMBL/GenBank/DDBJ databases">
        <title>The Genome Sequence of Acinetobacter sp. NIPH 758.</title>
        <authorList>
            <consortium name="The Broad Institute Genome Sequencing Platform"/>
            <consortium name="The Broad Institute Genome Sequencing Center for Infectious Disease"/>
            <person name="Cerqueira G."/>
            <person name="Feldgarden M."/>
            <person name="Courvalin P."/>
            <person name="Perichon B."/>
            <person name="Grillot-Courvalin C."/>
            <person name="Clermont D."/>
            <person name="Rocha E."/>
            <person name="Yoon E.-J."/>
            <person name="Nemec A."/>
            <person name="Walker B."/>
            <person name="Young S.K."/>
            <person name="Zeng Q."/>
            <person name="Gargeya S."/>
            <person name="Fitzgerald M."/>
            <person name="Haas B."/>
            <person name="Abouelleil A."/>
            <person name="Alvarado L."/>
            <person name="Arachchi H.M."/>
            <person name="Berlin A.M."/>
            <person name="Chapman S.B."/>
            <person name="Dewar J."/>
            <person name="Goldberg J."/>
            <person name="Griggs A."/>
            <person name="Gujja S."/>
            <person name="Hansen M."/>
            <person name="Howarth C."/>
            <person name="Imamovic A."/>
            <person name="Larimer J."/>
            <person name="McCowan C."/>
            <person name="Murphy C."/>
            <person name="Neiman D."/>
            <person name="Pearson M."/>
            <person name="Priest M."/>
            <person name="Roberts A."/>
            <person name="Saif S."/>
            <person name="Shea T."/>
            <person name="Sisk P."/>
            <person name="Sykes S."/>
            <person name="Wortman J."/>
            <person name="Nusbaum C."/>
            <person name="Birren B."/>
        </authorList>
    </citation>
    <scope>NUCLEOTIDE SEQUENCE [LARGE SCALE GENOMIC DNA]</scope>
    <source>
        <strain evidence="1 4">NIPH 758</strain>
    </source>
</reference>
<dbReference type="HOGENOM" id="CLU_187368_0_0_6"/>
<dbReference type="PATRIC" id="fig|1217712.3.peg.239"/>
<keyword evidence="5" id="KW-1185">Reference proteome</keyword>
<sequence>MDKITVIVKDQEENESIVVAQLNDLEDQDIPFFKRVEHIEVEGHIIHPNIDWLFESEADGKIYKLVAPVDDKRFV</sequence>
<reference evidence="3" key="3">
    <citation type="journal article" date="2022" name="Front Environ Sci">
        <title>Complete genome sequence analysis of a novel alkane-degrading bacterial strain, Acinetobacter vivianii KJ-1, and its diesel degradation ability.</title>
        <authorList>
            <person name="Zhang Y."/>
            <person name="Song F."/>
            <person name="Wang J."/>
            <person name="Zhao Q."/>
            <person name="Zheng L."/>
            <person name="Wang Z."/>
            <person name="Zhang X."/>
            <person name="Gao Y."/>
            <person name="Chen G."/>
            <person name="Huang Y."/>
        </authorList>
    </citation>
    <scope>NUCLEOTIDE SEQUENCE</scope>
    <source>
        <strain evidence="3">KJ-1</strain>
    </source>
</reference>
<dbReference type="Proteomes" id="UP000013173">
    <property type="component" value="Unassembled WGS sequence"/>
</dbReference>
<dbReference type="EMBL" id="CP085083">
    <property type="protein sequence ID" value="WDZ50067.1"/>
    <property type="molecule type" value="Genomic_DNA"/>
</dbReference>
<evidence type="ECO:0000313" key="2">
    <source>
        <dbReference type="EMBL" id="ENX23215.1"/>
    </source>
</evidence>
<dbReference type="EMBL" id="APPC01000001">
    <property type="protein sequence ID" value="ENU94348.1"/>
    <property type="molecule type" value="Genomic_DNA"/>
</dbReference>
<organism evidence="2 5">
    <name type="scientific">Acinetobacter vivianii</name>
    <dbReference type="NCBI Taxonomy" id="1776742"/>
    <lineage>
        <taxon>Bacteria</taxon>
        <taxon>Pseudomonadati</taxon>
        <taxon>Pseudomonadota</taxon>
        <taxon>Gammaproteobacteria</taxon>
        <taxon>Moraxellales</taxon>
        <taxon>Moraxellaceae</taxon>
        <taxon>Acinetobacter</taxon>
    </lineage>
</organism>